<dbReference type="GO" id="GO:0016803">
    <property type="term" value="F:ether hydrolase activity"/>
    <property type="evidence" value="ECO:0007669"/>
    <property type="project" value="TreeGrafter"/>
</dbReference>
<keyword evidence="2 12" id="KW-0456">Lyase</keyword>
<name>A0A3T1DEF9_9BACL</name>
<evidence type="ECO:0000256" key="6">
    <source>
        <dbReference type="ARBA" id="ARBA00060672"/>
    </source>
</evidence>
<dbReference type="AlphaFoldDB" id="A0A3T1DEF9"/>
<reference evidence="14 15" key="1">
    <citation type="submission" date="2019-01" db="EMBL/GenBank/DDBJ databases">
        <title>Complete genome sequence of Cohnella hallensis HS21 isolated from Korean fir (Abies koreana) rhizospheric soil.</title>
        <authorList>
            <person name="Jiang L."/>
            <person name="Kang S.W."/>
            <person name="Kim S."/>
            <person name="Jung J."/>
            <person name="Kim C.Y."/>
            <person name="Kim D.H."/>
            <person name="Kim S.W."/>
            <person name="Lee J."/>
        </authorList>
    </citation>
    <scope>NUCLEOTIDE SEQUENCE [LARGE SCALE GENOMIC DNA]</scope>
    <source>
        <strain evidence="14 15">HS21</strain>
    </source>
</reference>
<comment type="miscellaneous">
    <text evidence="12">A lyase-type mechanism (elimination/hydration) is suggested for the cleavage of the lactyl ether bond of MurNAc 6-phosphate, with the formation of an alpha,beta-unsaturated aldehyde intermediate with (E)-stereochemistry, followed by the syn addition of water to give product.</text>
</comment>
<dbReference type="PANTHER" id="PTHR10088:SF4">
    <property type="entry name" value="GLUCOKINASE REGULATORY PROTEIN"/>
    <property type="match status" value="1"/>
</dbReference>
<dbReference type="NCBIfam" id="TIGR00274">
    <property type="entry name" value="N-acetylmuramic acid 6-phosphate etherase"/>
    <property type="match status" value="1"/>
</dbReference>
<dbReference type="EC" id="4.2.1.126" evidence="8 12"/>
<sequence length="305" mass="32785">MDTLEHLVTEQRNERTLDLSELSIKEIIEIMNDEDGKVAGAVRQALPVIELVTAEIVKALEQGGRLIYIGAGTSGRLGVLDASECPPTFGVDYETVIALIAGGEGAFITAVEGAEDDEHQAAIDLQNKQLTEKDILIGLAASGRTPYVKGALQYAKQLGVVTAAVTCNRNSILSEYADLAIEVEVGPEVLTGSTRLKAATAQKMVLNMLTTAAMIKRGKVYQNLMIDLNVSNYKLRERAHSILMQATGTTAEEAEIKLVEAGNHVKTAIVMIEAGVSQSEASRYLEETNGFVTKAIAQARLELSR</sequence>
<comment type="catalytic activity">
    <reaction evidence="4 12">
        <text>N-acetyl-D-muramate 6-phosphate + H2O = N-acetyl-D-glucosamine 6-phosphate + (R)-lactate</text>
        <dbReference type="Rhea" id="RHEA:26410"/>
        <dbReference type="ChEBI" id="CHEBI:15377"/>
        <dbReference type="ChEBI" id="CHEBI:16004"/>
        <dbReference type="ChEBI" id="CHEBI:57513"/>
        <dbReference type="ChEBI" id="CHEBI:58722"/>
        <dbReference type="EC" id="4.2.1.126"/>
    </reaction>
</comment>
<comment type="pathway">
    <text evidence="12">Amino-sugar metabolism; N-acetylmuramate degradation.</text>
</comment>
<comment type="subunit">
    <text evidence="1 12">Homodimer.</text>
</comment>
<dbReference type="GO" id="GO:0016835">
    <property type="term" value="F:carbon-oxygen lyase activity"/>
    <property type="evidence" value="ECO:0007669"/>
    <property type="project" value="UniProtKB-UniRule"/>
</dbReference>
<dbReference type="Proteomes" id="UP000289856">
    <property type="component" value="Chromosome"/>
</dbReference>
<keyword evidence="15" id="KW-1185">Reference proteome</keyword>
<evidence type="ECO:0000256" key="2">
    <source>
        <dbReference type="ARBA" id="ARBA00023239"/>
    </source>
</evidence>
<comment type="similarity">
    <text evidence="7 12">Belongs to the GCKR-like family. MurNAc-6-P etherase subfamily.</text>
</comment>
<proteinExistence type="inferred from homology"/>
<dbReference type="Gene3D" id="1.10.8.1080">
    <property type="match status" value="1"/>
</dbReference>
<evidence type="ECO:0000256" key="8">
    <source>
        <dbReference type="ARBA" id="ARBA00067056"/>
    </source>
</evidence>
<evidence type="ECO:0000256" key="3">
    <source>
        <dbReference type="ARBA" id="ARBA00023277"/>
    </source>
</evidence>
<dbReference type="InterPro" id="IPR040190">
    <property type="entry name" value="MURQ/GCKR"/>
</dbReference>
<dbReference type="Pfam" id="PF22645">
    <property type="entry name" value="GKRP_SIS_N"/>
    <property type="match status" value="1"/>
</dbReference>
<dbReference type="RefSeq" id="WP_130615989.1">
    <property type="nucleotide sequence ID" value="NZ_AP019400.1"/>
</dbReference>
<feature type="active site" description="Proton donor" evidence="12">
    <location>
        <position position="84"/>
    </location>
</feature>
<dbReference type="InterPro" id="IPR005488">
    <property type="entry name" value="Etherase_MurQ"/>
</dbReference>
<dbReference type="NCBIfam" id="NF003915">
    <property type="entry name" value="PRK05441.1"/>
    <property type="match status" value="1"/>
</dbReference>
<dbReference type="OrthoDB" id="9813395at2"/>
<dbReference type="CDD" id="cd05007">
    <property type="entry name" value="SIS_Etherase"/>
    <property type="match status" value="1"/>
</dbReference>
<dbReference type="SUPFAM" id="SSF53697">
    <property type="entry name" value="SIS domain"/>
    <property type="match status" value="1"/>
</dbReference>
<feature type="active site" evidence="12">
    <location>
        <position position="115"/>
    </location>
</feature>
<dbReference type="FunFam" id="3.40.50.10490:FF:000014">
    <property type="entry name" value="N-acetylmuramic acid 6-phosphate etherase"/>
    <property type="match status" value="1"/>
</dbReference>
<dbReference type="InterPro" id="IPR046348">
    <property type="entry name" value="SIS_dom_sf"/>
</dbReference>
<evidence type="ECO:0000259" key="13">
    <source>
        <dbReference type="PROSITE" id="PS51464"/>
    </source>
</evidence>
<dbReference type="Gene3D" id="3.40.50.10490">
    <property type="entry name" value="Glucose-6-phosphate isomerase like protein, domain 1"/>
    <property type="match status" value="1"/>
</dbReference>
<comment type="function">
    <text evidence="12">Specifically catalyzes the cleavage of the D-lactyl ether substituent of MurNAc 6-phosphate, producing GlcNAc 6-phosphate and D-lactate.</text>
</comment>
<accession>A0A3T1DEF9</accession>
<evidence type="ECO:0000313" key="15">
    <source>
        <dbReference type="Proteomes" id="UP000289856"/>
    </source>
</evidence>
<evidence type="ECO:0000256" key="5">
    <source>
        <dbReference type="ARBA" id="ARBA00060595"/>
    </source>
</evidence>
<dbReference type="GO" id="GO:0097173">
    <property type="term" value="P:N-acetylmuramic acid catabolic process"/>
    <property type="evidence" value="ECO:0007669"/>
    <property type="project" value="UniProtKB-UniPathway"/>
</dbReference>
<dbReference type="NCBIfam" id="NF009222">
    <property type="entry name" value="PRK12570.1"/>
    <property type="match status" value="1"/>
</dbReference>
<evidence type="ECO:0000256" key="1">
    <source>
        <dbReference type="ARBA" id="ARBA00011738"/>
    </source>
</evidence>
<comment type="pathway">
    <text evidence="6">Cell wall biogenesis.</text>
</comment>
<dbReference type="PROSITE" id="PS01272">
    <property type="entry name" value="GCKR"/>
    <property type="match status" value="1"/>
</dbReference>
<protein>
    <recommendedName>
        <fullName evidence="9 12">N-acetylmuramic acid 6-phosphate etherase</fullName>
        <shortName evidence="12">MurNAc-6-P etherase</shortName>
        <ecNumber evidence="8 12">4.2.1.126</ecNumber>
    </recommendedName>
    <alternativeName>
        <fullName evidence="11 12">N-acetylmuramic acid 6-phosphate hydrolase</fullName>
    </alternativeName>
    <alternativeName>
        <fullName evidence="10 12">N-acetylmuramic acid 6-phosphate lyase</fullName>
    </alternativeName>
</protein>
<dbReference type="HAMAP" id="MF_00068">
    <property type="entry name" value="MurQ"/>
    <property type="match status" value="1"/>
</dbReference>
<dbReference type="PROSITE" id="PS51464">
    <property type="entry name" value="SIS"/>
    <property type="match status" value="1"/>
</dbReference>
<organism evidence="14 15">
    <name type="scientific">Cohnella abietis</name>
    <dbReference type="NCBI Taxonomy" id="2507935"/>
    <lineage>
        <taxon>Bacteria</taxon>
        <taxon>Bacillati</taxon>
        <taxon>Bacillota</taxon>
        <taxon>Bacilli</taxon>
        <taxon>Bacillales</taxon>
        <taxon>Paenibacillaceae</taxon>
        <taxon>Cohnella</taxon>
    </lineage>
</organism>
<dbReference type="GO" id="GO:0009254">
    <property type="term" value="P:peptidoglycan turnover"/>
    <property type="evidence" value="ECO:0007669"/>
    <property type="project" value="TreeGrafter"/>
</dbReference>
<evidence type="ECO:0000313" key="14">
    <source>
        <dbReference type="EMBL" id="BBI36482.1"/>
    </source>
</evidence>
<evidence type="ECO:0000256" key="12">
    <source>
        <dbReference type="HAMAP-Rule" id="MF_00068"/>
    </source>
</evidence>
<dbReference type="GO" id="GO:0097367">
    <property type="term" value="F:carbohydrate derivative binding"/>
    <property type="evidence" value="ECO:0007669"/>
    <property type="project" value="InterPro"/>
</dbReference>
<evidence type="ECO:0000256" key="11">
    <source>
        <dbReference type="ARBA" id="ARBA00084049"/>
    </source>
</evidence>
<feature type="domain" description="SIS" evidence="13">
    <location>
        <begin position="56"/>
        <end position="219"/>
    </location>
</feature>
<dbReference type="InterPro" id="IPR005486">
    <property type="entry name" value="Glucokinase_regulatory_CS"/>
</dbReference>
<evidence type="ECO:0000256" key="7">
    <source>
        <dbReference type="ARBA" id="ARBA00061234"/>
    </source>
</evidence>
<dbReference type="FunFam" id="1.10.8.1080:FF:000001">
    <property type="entry name" value="N-acetylmuramic acid 6-phosphate etherase"/>
    <property type="match status" value="1"/>
</dbReference>
<evidence type="ECO:0000256" key="9">
    <source>
        <dbReference type="ARBA" id="ARBA00070061"/>
    </source>
</evidence>
<evidence type="ECO:0000256" key="4">
    <source>
        <dbReference type="ARBA" id="ARBA00051747"/>
    </source>
</evidence>
<dbReference type="PANTHER" id="PTHR10088">
    <property type="entry name" value="GLUCOKINASE REGULATORY PROTEIN"/>
    <property type="match status" value="1"/>
</dbReference>
<keyword evidence="3 12" id="KW-0119">Carbohydrate metabolism</keyword>
<evidence type="ECO:0000256" key="10">
    <source>
        <dbReference type="ARBA" id="ARBA00077905"/>
    </source>
</evidence>
<dbReference type="GO" id="GO:0046348">
    <property type="term" value="P:amino sugar catabolic process"/>
    <property type="evidence" value="ECO:0007669"/>
    <property type="project" value="InterPro"/>
</dbReference>
<dbReference type="UniPathway" id="UPA00342"/>
<dbReference type="InterPro" id="IPR001347">
    <property type="entry name" value="SIS_dom"/>
</dbReference>
<dbReference type="EMBL" id="AP019400">
    <property type="protein sequence ID" value="BBI36482.1"/>
    <property type="molecule type" value="Genomic_DNA"/>
</dbReference>
<comment type="pathway">
    <text evidence="5">Amino-sugar metabolism; 1,6-anhydro-N-acetylmuramate degradation.</text>
</comment>
<gene>
    <name evidence="14" type="primary">murQ2</name>
    <name evidence="12" type="synonym">murQ</name>
    <name evidence="14" type="ORF">KCTCHS21_58810</name>
</gene>
<dbReference type="KEGG" id="cohn:KCTCHS21_58810"/>